<proteinExistence type="predicted"/>
<accession>A0A514LHY2</accession>
<feature type="domain" description="Ada DNA repair metal-binding" evidence="2">
    <location>
        <begin position="7"/>
        <end position="70"/>
    </location>
</feature>
<reference evidence="4" key="1">
    <citation type="submission" date="2019-01" db="EMBL/GenBank/DDBJ databases">
        <title>Genomic analysis of Salicibibacter sp. NKC3-5.</title>
        <authorList>
            <person name="Oh Y.J."/>
        </authorList>
    </citation>
    <scope>NUCLEOTIDE SEQUENCE [LARGE SCALE GENOMIC DNA]</scope>
    <source>
        <strain evidence="4">NKC3-5</strain>
    </source>
</reference>
<dbReference type="InterPro" id="IPR004026">
    <property type="entry name" value="Ada_DNA_repair_Zn-bd"/>
</dbReference>
<dbReference type="SUPFAM" id="SSF57884">
    <property type="entry name" value="Ada DNA repair protein, N-terminal domain (N-Ada 10)"/>
    <property type="match status" value="1"/>
</dbReference>
<evidence type="ECO:0000256" key="1">
    <source>
        <dbReference type="ARBA" id="ARBA00023159"/>
    </source>
</evidence>
<dbReference type="Gene3D" id="3.40.10.10">
    <property type="entry name" value="DNA Methylphosphotriester Repair Domain"/>
    <property type="match status" value="1"/>
</dbReference>
<evidence type="ECO:0000313" key="3">
    <source>
        <dbReference type="EMBL" id="QDI91460.1"/>
    </source>
</evidence>
<protein>
    <recommendedName>
        <fullName evidence="2">Ada DNA repair metal-binding domain-containing protein</fullName>
    </recommendedName>
</protein>
<dbReference type="InterPro" id="IPR035451">
    <property type="entry name" value="Ada-like_dom_sf"/>
</dbReference>
<dbReference type="GO" id="GO:0003677">
    <property type="term" value="F:DNA binding"/>
    <property type="evidence" value="ECO:0007669"/>
    <property type="project" value="InterPro"/>
</dbReference>
<dbReference type="GO" id="GO:0006281">
    <property type="term" value="P:DNA repair"/>
    <property type="evidence" value="ECO:0007669"/>
    <property type="project" value="InterPro"/>
</dbReference>
<evidence type="ECO:0000313" key="4">
    <source>
        <dbReference type="Proteomes" id="UP000319756"/>
    </source>
</evidence>
<name>A0A514LHY2_9BACI</name>
<keyword evidence="1" id="KW-0010">Activator</keyword>
<gene>
    <name evidence="3" type="ORF">EPH95_09920</name>
</gene>
<evidence type="ECO:0000259" key="2">
    <source>
        <dbReference type="Pfam" id="PF02805"/>
    </source>
</evidence>
<dbReference type="EMBL" id="CP035485">
    <property type="protein sequence ID" value="QDI91460.1"/>
    <property type="molecule type" value="Genomic_DNA"/>
</dbReference>
<dbReference type="GO" id="GO:0008168">
    <property type="term" value="F:methyltransferase activity"/>
    <property type="evidence" value="ECO:0007669"/>
    <property type="project" value="InterPro"/>
</dbReference>
<keyword evidence="4" id="KW-1185">Reference proteome</keyword>
<dbReference type="OrthoDB" id="9802228at2"/>
<dbReference type="KEGG" id="sale:EPH95_09920"/>
<dbReference type="Proteomes" id="UP000319756">
    <property type="component" value="Chromosome"/>
</dbReference>
<sequence length="72" mass="8325">MSVPSAYWTAIVDNDSAYDDKFFYGVRTTGVFCRPSCKSRVPKKENIRIFKDGRLAQAAKYRPCKRCNPDRQ</sequence>
<dbReference type="Pfam" id="PF02805">
    <property type="entry name" value="Ada_Zn_binding"/>
    <property type="match status" value="1"/>
</dbReference>
<dbReference type="GO" id="GO:0008270">
    <property type="term" value="F:zinc ion binding"/>
    <property type="evidence" value="ECO:0007669"/>
    <property type="project" value="InterPro"/>
</dbReference>
<organism evidence="3 4">
    <name type="scientific">Salicibibacter halophilus</name>
    <dbReference type="NCBI Taxonomy" id="2502791"/>
    <lineage>
        <taxon>Bacteria</taxon>
        <taxon>Bacillati</taxon>
        <taxon>Bacillota</taxon>
        <taxon>Bacilli</taxon>
        <taxon>Bacillales</taxon>
        <taxon>Bacillaceae</taxon>
        <taxon>Salicibibacter</taxon>
    </lineage>
</organism>
<dbReference type="GO" id="GO:0006355">
    <property type="term" value="P:regulation of DNA-templated transcription"/>
    <property type="evidence" value="ECO:0007669"/>
    <property type="project" value="InterPro"/>
</dbReference>
<dbReference type="AlphaFoldDB" id="A0A514LHY2"/>